<dbReference type="OrthoDB" id="10261782at2759"/>
<reference evidence="1 2" key="1">
    <citation type="submission" date="2019-01" db="EMBL/GenBank/DDBJ databases">
        <authorList>
            <person name="Sayadi A."/>
        </authorList>
    </citation>
    <scope>NUCLEOTIDE SEQUENCE [LARGE SCALE GENOMIC DNA]</scope>
</reference>
<protein>
    <submittedName>
        <fullName evidence="1">Uncharacterized protein</fullName>
    </submittedName>
</protein>
<proteinExistence type="predicted"/>
<keyword evidence="2" id="KW-1185">Reference proteome</keyword>
<organism evidence="1 2">
    <name type="scientific">Callosobruchus maculatus</name>
    <name type="common">Southern cowpea weevil</name>
    <name type="synonym">Pulse bruchid</name>
    <dbReference type="NCBI Taxonomy" id="64391"/>
    <lineage>
        <taxon>Eukaryota</taxon>
        <taxon>Metazoa</taxon>
        <taxon>Ecdysozoa</taxon>
        <taxon>Arthropoda</taxon>
        <taxon>Hexapoda</taxon>
        <taxon>Insecta</taxon>
        <taxon>Pterygota</taxon>
        <taxon>Neoptera</taxon>
        <taxon>Endopterygota</taxon>
        <taxon>Coleoptera</taxon>
        <taxon>Polyphaga</taxon>
        <taxon>Cucujiformia</taxon>
        <taxon>Chrysomeloidea</taxon>
        <taxon>Chrysomelidae</taxon>
        <taxon>Bruchinae</taxon>
        <taxon>Bruchini</taxon>
        <taxon>Callosobruchus</taxon>
    </lineage>
</organism>
<gene>
    <name evidence="1" type="ORF">CALMAC_LOCUS20646</name>
</gene>
<name>A0A653DUU9_CALMS</name>
<accession>A0A653DUU9</accession>
<dbReference type="AlphaFoldDB" id="A0A653DUU9"/>
<sequence>MIRFIKIINAKFIVIYFQWSHTNVLDTPTIRLNKLPNSCRKLSQTLPQKLV</sequence>
<evidence type="ECO:0000313" key="2">
    <source>
        <dbReference type="Proteomes" id="UP000410492"/>
    </source>
</evidence>
<dbReference type="EMBL" id="CAACVG010014982">
    <property type="protein sequence ID" value="VEN63989.1"/>
    <property type="molecule type" value="Genomic_DNA"/>
</dbReference>
<evidence type="ECO:0000313" key="1">
    <source>
        <dbReference type="EMBL" id="VEN63989.1"/>
    </source>
</evidence>
<dbReference type="Proteomes" id="UP000410492">
    <property type="component" value="Unassembled WGS sequence"/>
</dbReference>